<dbReference type="EMBL" id="DS989826">
    <property type="protein sequence ID" value="EFR03073.1"/>
    <property type="molecule type" value="Genomic_DNA"/>
</dbReference>
<reference evidence="3" key="1">
    <citation type="journal article" date="2012" name="MBio">
        <title>Comparative genome analysis of Trichophyton rubrum and related dermatophytes reveals candidate genes involved in infection.</title>
        <authorList>
            <person name="Martinez D.A."/>
            <person name="Oliver B.G."/>
            <person name="Graeser Y."/>
            <person name="Goldberg J.M."/>
            <person name="Li W."/>
            <person name="Martinez-Rossi N.M."/>
            <person name="Monod M."/>
            <person name="Shelest E."/>
            <person name="Barton R.C."/>
            <person name="Birch E."/>
            <person name="Brakhage A.A."/>
            <person name="Chen Z."/>
            <person name="Gurr S.J."/>
            <person name="Heiman D."/>
            <person name="Heitman J."/>
            <person name="Kosti I."/>
            <person name="Rossi A."/>
            <person name="Saif S."/>
            <person name="Samalova M."/>
            <person name="Saunders C.W."/>
            <person name="Shea T."/>
            <person name="Summerbell R.C."/>
            <person name="Xu J."/>
            <person name="Young S."/>
            <person name="Zeng Q."/>
            <person name="Birren B.W."/>
            <person name="Cuomo C.A."/>
            <person name="White T.C."/>
        </authorList>
    </citation>
    <scope>NUCLEOTIDE SEQUENCE [LARGE SCALE GENOMIC DNA]</scope>
    <source>
        <strain evidence="3">ATCC MYA-4604 / CBS 118893</strain>
    </source>
</reference>
<organism evidence="3">
    <name type="scientific">Arthroderma gypseum (strain ATCC MYA-4604 / CBS 118893)</name>
    <name type="common">Microsporum gypseum</name>
    <dbReference type="NCBI Taxonomy" id="535722"/>
    <lineage>
        <taxon>Eukaryota</taxon>
        <taxon>Fungi</taxon>
        <taxon>Dikarya</taxon>
        <taxon>Ascomycota</taxon>
        <taxon>Pezizomycotina</taxon>
        <taxon>Eurotiomycetes</taxon>
        <taxon>Eurotiomycetidae</taxon>
        <taxon>Onygenales</taxon>
        <taxon>Arthrodermataceae</taxon>
        <taxon>Nannizzia</taxon>
    </lineage>
</organism>
<dbReference type="AlphaFoldDB" id="E4V0D6"/>
<protein>
    <submittedName>
        <fullName evidence="2">Uncharacterized protein</fullName>
    </submittedName>
</protein>
<name>E4V0D6_ARTGP</name>
<accession>E4V0D6</accession>
<dbReference type="InParanoid" id="E4V0D6"/>
<sequence>MGTEMKKREAYKQQEPGKTKTIVRRRKKKREKEEKRRRKGRRRRIKIRRRGGRKRRDREIDREKQGTTKPPRKGKEKGWRDKGSKLEMPRTRDATVPELLIGPGECDGDAGDGSEIDGAERARNDYKADEGEDQKKDEEREREREEEKEKR</sequence>
<dbReference type="GeneID" id="10026779"/>
<feature type="region of interest" description="Disordered" evidence="1">
    <location>
        <begin position="1"/>
        <end position="151"/>
    </location>
</feature>
<gene>
    <name evidence="2" type="ORF">MGYG_09110</name>
</gene>
<dbReference type="Proteomes" id="UP000002669">
    <property type="component" value="Unassembled WGS sequence"/>
</dbReference>
<keyword evidence="3" id="KW-1185">Reference proteome</keyword>
<feature type="compositionally biased region" description="Basic and acidic residues" evidence="1">
    <location>
        <begin position="118"/>
        <end position="151"/>
    </location>
</feature>
<dbReference type="VEuPathDB" id="FungiDB:MGYG_09110"/>
<evidence type="ECO:0000313" key="3">
    <source>
        <dbReference type="Proteomes" id="UP000002669"/>
    </source>
</evidence>
<feature type="compositionally biased region" description="Basic and acidic residues" evidence="1">
    <location>
        <begin position="57"/>
        <end position="66"/>
    </location>
</feature>
<feature type="compositionally biased region" description="Basic and acidic residues" evidence="1">
    <location>
        <begin position="1"/>
        <end position="18"/>
    </location>
</feature>
<dbReference type="RefSeq" id="XP_003171527.1">
    <property type="nucleotide sequence ID" value="XM_003171479.1"/>
</dbReference>
<proteinExistence type="predicted"/>
<evidence type="ECO:0000313" key="2">
    <source>
        <dbReference type="EMBL" id="EFR03073.1"/>
    </source>
</evidence>
<feature type="compositionally biased region" description="Acidic residues" evidence="1">
    <location>
        <begin position="106"/>
        <end position="117"/>
    </location>
</feature>
<evidence type="ECO:0000256" key="1">
    <source>
        <dbReference type="SAM" id="MobiDB-lite"/>
    </source>
</evidence>
<feature type="compositionally biased region" description="Basic residues" evidence="1">
    <location>
        <begin position="21"/>
        <end position="56"/>
    </location>
</feature>
<feature type="compositionally biased region" description="Basic and acidic residues" evidence="1">
    <location>
        <begin position="76"/>
        <end position="95"/>
    </location>
</feature>
<dbReference type="HOGENOM" id="CLU_1730976_0_0_1"/>